<protein>
    <submittedName>
        <fullName evidence="3">Uncharacterized protein</fullName>
    </submittedName>
</protein>
<name>A0A1D2VEA1_9ASCO</name>
<proteinExistence type="predicted"/>
<reference evidence="4" key="1">
    <citation type="submission" date="2016-05" db="EMBL/GenBank/DDBJ databases">
        <title>Comparative genomics of biotechnologically important yeasts.</title>
        <authorList>
            <consortium name="DOE Joint Genome Institute"/>
            <person name="Riley R."/>
            <person name="Haridas S."/>
            <person name="Wolfe K.H."/>
            <person name="Lopes M.R."/>
            <person name="Hittinger C.T."/>
            <person name="Goker M."/>
            <person name="Salamov A."/>
            <person name="Wisecaver J."/>
            <person name="Long T.M."/>
            <person name="Aerts A.L."/>
            <person name="Barry K."/>
            <person name="Choi C."/>
            <person name="Clum A."/>
            <person name="Coughlan A.Y."/>
            <person name="Deshpande S."/>
            <person name="Douglass A.P."/>
            <person name="Hanson S.J."/>
            <person name="Klenk H.-P."/>
            <person name="Labutti K."/>
            <person name="Lapidus A."/>
            <person name="Lindquist E."/>
            <person name="Lipzen A."/>
            <person name="Meier-Kolthoff J.P."/>
            <person name="Ohm R.A."/>
            <person name="Otillar R.P."/>
            <person name="Pangilinan J."/>
            <person name="Peng Y."/>
            <person name="Rokas A."/>
            <person name="Rosa C.A."/>
            <person name="Scheuner C."/>
            <person name="Sibirny A.A."/>
            <person name="Slot J.C."/>
            <person name="Stielow J.B."/>
            <person name="Sun H."/>
            <person name="Kurtzman C.P."/>
            <person name="Blackwell M."/>
            <person name="Grigoriev I.V."/>
            <person name="Jeffries T.W."/>
        </authorList>
    </citation>
    <scope>NUCLEOTIDE SEQUENCE [LARGE SCALE GENOMIC DNA]</scope>
    <source>
        <strain evidence="4">DSM 1968</strain>
    </source>
</reference>
<evidence type="ECO:0000256" key="2">
    <source>
        <dbReference type="SAM" id="Phobius"/>
    </source>
</evidence>
<dbReference type="AlphaFoldDB" id="A0A1D2VEA1"/>
<dbReference type="GeneID" id="30962346"/>
<evidence type="ECO:0000256" key="1">
    <source>
        <dbReference type="SAM" id="MobiDB-lite"/>
    </source>
</evidence>
<keyword evidence="2" id="KW-1133">Transmembrane helix</keyword>
<keyword evidence="4" id="KW-1185">Reference proteome</keyword>
<feature type="region of interest" description="Disordered" evidence="1">
    <location>
        <begin position="110"/>
        <end position="132"/>
    </location>
</feature>
<feature type="region of interest" description="Disordered" evidence="1">
    <location>
        <begin position="165"/>
        <end position="189"/>
    </location>
</feature>
<evidence type="ECO:0000313" key="3">
    <source>
        <dbReference type="EMBL" id="ODV59945.1"/>
    </source>
</evidence>
<accession>A0A1D2VEA1</accession>
<dbReference type="RefSeq" id="XP_020046252.1">
    <property type="nucleotide sequence ID" value="XM_020188710.1"/>
</dbReference>
<dbReference type="OrthoDB" id="4035953at2759"/>
<dbReference type="InterPro" id="IPR014805">
    <property type="entry name" value="SKG6/TOS2-like"/>
</dbReference>
<feature type="transmembrane region" description="Helical" evidence="2">
    <location>
        <begin position="39"/>
        <end position="63"/>
    </location>
</feature>
<evidence type="ECO:0000313" key="4">
    <source>
        <dbReference type="Proteomes" id="UP000095038"/>
    </source>
</evidence>
<organism evidence="3 4">
    <name type="scientific">Ascoidea rubescens DSM 1968</name>
    <dbReference type="NCBI Taxonomy" id="1344418"/>
    <lineage>
        <taxon>Eukaryota</taxon>
        <taxon>Fungi</taxon>
        <taxon>Dikarya</taxon>
        <taxon>Ascomycota</taxon>
        <taxon>Saccharomycotina</taxon>
        <taxon>Saccharomycetes</taxon>
        <taxon>Ascoideaceae</taxon>
        <taxon>Ascoidea</taxon>
    </lineage>
</organism>
<dbReference type="InParanoid" id="A0A1D2VEA1"/>
<keyword evidence="2" id="KW-0812">Transmembrane</keyword>
<dbReference type="EMBL" id="KV454484">
    <property type="protein sequence ID" value="ODV59945.1"/>
    <property type="molecule type" value="Genomic_DNA"/>
</dbReference>
<dbReference type="Pfam" id="PF08693">
    <property type="entry name" value="SKG6"/>
    <property type="match status" value="1"/>
</dbReference>
<dbReference type="Proteomes" id="UP000095038">
    <property type="component" value="Unassembled WGS sequence"/>
</dbReference>
<sequence length="189" mass="20893">MSVLYLFALVIFSKRDDDDDKCSGSNSSSQECEKPSTLTGATLAITICIPIIVVGLVLGLFVWRGYKKNKKEGLEFENDPEFNNPDSYINNDDINLSQYDNQNYKYKLDSSRGDNSFGKDTTDNAYPYPSKTSAASLSTATQSINFGGNDDRYNIALHAISPVSSRNNSTTKFHTPAYSKSKENLAPPK</sequence>
<keyword evidence="2" id="KW-0472">Membrane</keyword>
<gene>
    <name evidence="3" type="ORF">ASCRUDRAFT_108434</name>
</gene>